<dbReference type="EMBL" id="LXQA011349956">
    <property type="protein sequence ID" value="MCI94204.1"/>
    <property type="molecule type" value="Genomic_DNA"/>
</dbReference>
<reference evidence="1 2" key="1">
    <citation type="journal article" date="2018" name="Front. Plant Sci.">
        <title>Red Clover (Trifolium pratense) and Zigzag Clover (T. medium) - A Picture of Genomic Similarities and Differences.</title>
        <authorList>
            <person name="Dluhosova J."/>
            <person name="Istvanek J."/>
            <person name="Nedelnik J."/>
            <person name="Repkova J."/>
        </authorList>
    </citation>
    <scope>NUCLEOTIDE SEQUENCE [LARGE SCALE GENOMIC DNA]</scope>
    <source>
        <strain evidence="2">cv. 10/8</strain>
        <tissue evidence="1">Leaf</tissue>
    </source>
</reference>
<keyword evidence="2" id="KW-1185">Reference proteome</keyword>
<sequence length="13" mass="1634">MEQREKQEEELGQ</sequence>
<protein>
    <submittedName>
        <fullName evidence="1">Uncharacterized protein</fullName>
    </submittedName>
</protein>
<evidence type="ECO:0000313" key="2">
    <source>
        <dbReference type="Proteomes" id="UP000265520"/>
    </source>
</evidence>
<dbReference type="Proteomes" id="UP000265520">
    <property type="component" value="Unassembled WGS sequence"/>
</dbReference>
<name>A0A392W0K1_9FABA</name>
<evidence type="ECO:0000313" key="1">
    <source>
        <dbReference type="EMBL" id="MCI94204.1"/>
    </source>
</evidence>
<proteinExistence type="predicted"/>
<feature type="non-terminal residue" evidence="1">
    <location>
        <position position="13"/>
    </location>
</feature>
<organism evidence="1 2">
    <name type="scientific">Trifolium medium</name>
    <dbReference type="NCBI Taxonomy" id="97028"/>
    <lineage>
        <taxon>Eukaryota</taxon>
        <taxon>Viridiplantae</taxon>
        <taxon>Streptophyta</taxon>
        <taxon>Embryophyta</taxon>
        <taxon>Tracheophyta</taxon>
        <taxon>Spermatophyta</taxon>
        <taxon>Magnoliopsida</taxon>
        <taxon>eudicotyledons</taxon>
        <taxon>Gunneridae</taxon>
        <taxon>Pentapetalae</taxon>
        <taxon>rosids</taxon>
        <taxon>fabids</taxon>
        <taxon>Fabales</taxon>
        <taxon>Fabaceae</taxon>
        <taxon>Papilionoideae</taxon>
        <taxon>50 kb inversion clade</taxon>
        <taxon>NPAAA clade</taxon>
        <taxon>Hologalegina</taxon>
        <taxon>IRL clade</taxon>
        <taxon>Trifolieae</taxon>
        <taxon>Trifolium</taxon>
    </lineage>
</organism>
<comment type="caution">
    <text evidence="1">The sequence shown here is derived from an EMBL/GenBank/DDBJ whole genome shotgun (WGS) entry which is preliminary data.</text>
</comment>
<accession>A0A392W0K1</accession>